<keyword evidence="3" id="KW-1185">Reference proteome</keyword>
<evidence type="ECO:0000259" key="1">
    <source>
        <dbReference type="PROSITE" id="PS51718"/>
    </source>
</evidence>
<evidence type="ECO:0000313" key="3">
    <source>
        <dbReference type="Proteomes" id="UP001420932"/>
    </source>
</evidence>
<comment type="caution">
    <text evidence="2">The sequence shown here is derived from an EMBL/GenBank/DDBJ whole genome shotgun (WGS) entry which is preliminary data.</text>
</comment>
<dbReference type="GO" id="GO:0005525">
    <property type="term" value="F:GTP binding"/>
    <property type="evidence" value="ECO:0007669"/>
    <property type="project" value="InterPro"/>
</dbReference>
<organism evidence="2 3">
    <name type="scientific">Stephania yunnanensis</name>
    <dbReference type="NCBI Taxonomy" id="152371"/>
    <lineage>
        <taxon>Eukaryota</taxon>
        <taxon>Viridiplantae</taxon>
        <taxon>Streptophyta</taxon>
        <taxon>Embryophyta</taxon>
        <taxon>Tracheophyta</taxon>
        <taxon>Spermatophyta</taxon>
        <taxon>Magnoliopsida</taxon>
        <taxon>Ranunculales</taxon>
        <taxon>Menispermaceae</taxon>
        <taxon>Menispermoideae</taxon>
        <taxon>Cissampelideae</taxon>
        <taxon>Stephania</taxon>
    </lineage>
</organism>
<name>A0AAP0PI27_9MAGN</name>
<sequence>MVPVMERRESLGFSKDLNNGVAIGASVIPLVNKLQDIFSPFKSLSSKIKLPQVVVIGSQSSGKSSVLEAMVGRDFLPRGCDNGRGKVVIYSTTH</sequence>
<dbReference type="GO" id="GO:0005874">
    <property type="term" value="C:microtubule"/>
    <property type="evidence" value="ECO:0007669"/>
    <property type="project" value="TreeGrafter"/>
</dbReference>
<dbReference type="Proteomes" id="UP001420932">
    <property type="component" value="Unassembled WGS sequence"/>
</dbReference>
<accession>A0AAP0PI27</accession>
<dbReference type="AlphaFoldDB" id="A0AAP0PI27"/>
<dbReference type="EMBL" id="JBBNAF010000005">
    <property type="protein sequence ID" value="KAK9141596.1"/>
    <property type="molecule type" value="Genomic_DNA"/>
</dbReference>
<dbReference type="GO" id="GO:0008017">
    <property type="term" value="F:microtubule binding"/>
    <property type="evidence" value="ECO:0007669"/>
    <property type="project" value="TreeGrafter"/>
</dbReference>
<proteinExistence type="predicted"/>
<dbReference type="PANTHER" id="PTHR11566:SF84">
    <property type="entry name" value="DYNAMIN-RELATED PROTEIN 3A-LIKE"/>
    <property type="match status" value="1"/>
</dbReference>
<dbReference type="InterPro" id="IPR022812">
    <property type="entry name" value="Dynamin"/>
</dbReference>
<gene>
    <name evidence="2" type="ORF">Syun_010996</name>
</gene>
<dbReference type="InterPro" id="IPR027417">
    <property type="entry name" value="P-loop_NTPase"/>
</dbReference>
<feature type="domain" description="Dynamin-type G" evidence="1">
    <location>
        <begin position="47"/>
        <end position="94"/>
    </location>
</feature>
<dbReference type="PRINTS" id="PR00195">
    <property type="entry name" value="DYNAMIN"/>
</dbReference>
<dbReference type="InterPro" id="IPR045063">
    <property type="entry name" value="Dynamin_N"/>
</dbReference>
<dbReference type="GO" id="GO:0016020">
    <property type="term" value="C:membrane"/>
    <property type="evidence" value="ECO:0007669"/>
    <property type="project" value="TreeGrafter"/>
</dbReference>
<dbReference type="Gene3D" id="3.40.50.300">
    <property type="entry name" value="P-loop containing nucleotide triphosphate hydrolases"/>
    <property type="match status" value="1"/>
</dbReference>
<dbReference type="InterPro" id="IPR030381">
    <property type="entry name" value="G_DYNAMIN_dom"/>
</dbReference>
<dbReference type="PROSITE" id="PS51718">
    <property type="entry name" value="G_DYNAMIN_2"/>
    <property type="match status" value="1"/>
</dbReference>
<dbReference type="Pfam" id="PF00350">
    <property type="entry name" value="Dynamin_N"/>
    <property type="match status" value="1"/>
</dbReference>
<reference evidence="2 3" key="1">
    <citation type="submission" date="2024-01" db="EMBL/GenBank/DDBJ databases">
        <title>Genome assemblies of Stephania.</title>
        <authorList>
            <person name="Yang L."/>
        </authorList>
    </citation>
    <scope>NUCLEOTIDE SEQUENCE [LARGE SCALE GENOMIC DNA]</scope>
    <source>
        <strain evidence="2">YNDBR</strain>
        <tissue evidence="2">Leaf</tissue>
    </source>
</reference>
<dbReference type="GO" id="GO:0005737">
    <property type="term" value="C:cytoplasm"/>
    <property type="evidence" value="ECO:0007669"/>
    <property type="project" value="UniProtKB-ARBA"/>
</dbReference>
<dbReference type="SUPFAM" id="SSF52540">
    <property type="entry name" value="P-loop containing nucleoside triphosphate hydrolases"/>
    <property type="match status" value="1"/>
</dbReference>
<evidence type="ECO:0000313" key="2">
    <source>
        <dbReference type="EMBL" id="KAK9141596.1"/>
    </source>
</evidence>
<protein>
    <recommendedName>
        <fullName evidence="1">Dynamin-type G domain-containing protein</fullName>
    </recommendedName>
</protein>
<dbReference type="GO" id="GO:0003924">
    <property type="term" value="F:GTPase activity"/>
    <property type="evidence" value="ECO:0007669"/>
    <property type="project" value="TreeGrafter"/>
</dbReference>
<dbReference type="PANTHER" id="PTHR11566">
    <property type="entry name" value="DYNAMIN"/>
    <property type="match status" value="1"/>
</dbReference>